<dbReference type="AlphaFoldDB" id="A0A7S4C3Q9"/>
<dbReference type="PANTHER" id="PTHR31934">
    <property type="entry name" value="ALPHA/BETA-HYDROLASES SUPERFAMILY PROTEIN"/>
    <property type="match status" value="1"/>
</dbReference>
<keyword evidence="2" id="KW-1133">Transmembrane helix</keyword>
<protein>
    <recommendedName>
        <fullName evidence="4">GPI inositol-deacylase</fullName>
    </recommendedName>
</protein>
<feature type="region of interest" description="Disordered" evidence="1">
    <location>
        <begin position="564"/>
        <end position="599"/>
    </location>
</feature>
<keyword evidence="2" id="KW-0812">Transmembrane</keyword>
<evidence type="ECO:0000256" key="2">
    <source>
        <dbReference type="SAM" id="Phobius"/>
    </source>
</evidence>
<name>A0A7S4C3Q9_CHRCT</name>
<dbReference type="InterPro" id="IPR029058">
    <property type="entry name" value="AB_hydrolase_fold"/>
</dbReference>
<evidence type="ECO:0000256" key="1">
    <source>
        <dbReference type="SAM" id="MobiDB-lite"/>
    </source>
</evidence>
<reference evidence="3" key="1">
    <citation type="submission" date="2021-01" db="EMBL/GenBank/DDBJ databases">
        <authorList>
            <person name="Corre E."/>
            <person name="Pelletier E."/>
            <person name="Niang G."/>
            <person name="Scheremetjew M."/>
            <person name="Finn R."/>
            <person name="Kale V."/>
            <person name="Holt S."/>
            <person name="Cochrane G."/>
            <person name="Meng A."/>
            <person name="Brown T."/>
            <person name="Cohen L."/>
        </authorList>
    </citation>
    <scope>NUCLEOTIDE SEQUENCE</scope>
    <source>
        <strain evidence="3">CCMP645</strain>
    </source>
</reference>
<dbReference type="PANTHER" id="PTHR31934:SF5">
    <property type="entry name" value="OS05G0557900 PROTEIN"/>
    <property type="match status" value="1"/>
</dbReference>
<dbReference type="SUPFAM" id="SSF53474">
    <property type="entry name" value="alpha/beta-Hydrolases"/>
    <property type="match status" value="1"/>
</dbReference>
<evidence type="ECO:0008006" key="4">
    <source>
        <dbReference type="Google" id="ProtNLM"/>
    </source>
</evidence>
<feature type="transmembrane region" description="Helical" evidence="2">
    <location>
        <begin position="70"/>
        <end position="92"/>
    </location>
</feature>
<dbReference type="EMBL" id="HBIZ01062613">
    <property type="protein sequence ID" value="CAE0786057.1"/>
    <property type="molecule type" value="Transcribed_RNA"/>
</dbReference>
<dbReference type="Gene3D" id="3.40.50.1820">
    <property type="entry name" value="alpha/beta hydrolase"/>
    <property type="match status" value="1"/>
</dbReference>
<keyword evidence="2" id="KW-0472">Membrane</keyword>
<organism evidence="3">
    <name type="scientific">Chrysotila carterae</name>
    <name type="common">Marine alga</name>
    <name type="synonym">Syracosphaera carterae</name>
    <dbReference type="NCBI Taxonomy" id="13221"/>
    <lineage>
        <taxon>Eukaryota</taxon>
        <taxon>Haptista</taxon>
        <taxon>Haptophyta</taxon>
        <taxon>Prymnesiophyceae</taxon>
        <taxon>Isochrysidales</taxon>
        <taxon>Isochrysidaceae</taxon>
        <taxon>Chrysotila</taxon>
    </lineage>
</organism>
<evidence type="ECO:0000313" key="3">
    <source>
        <dbReference type="EMBL" id="CAE0786057.1"/>
    </source>
</evidence>
<gene>
    <name evidence="3" type="ORF">PCAR00345_LOCUS38765</name>
</gene>
<accession>A0A7S4C3Q9</accession>
<feature type="compositionally biased region" description="Polar residues" evidence="1">
    <location>
        <begin position="583"/>
        <end position="599"/>
    </location>
</feature>
<sequence length="599" mass="64839">MPASPQGRFSEASSQHAVAQRVDTAARLAFDTFLRPSTRLVSGGLVCLFLPPVIIVIAPLMLLMLPVLMALGLVLTIAGLAQLGIVVSFAHVSTLQHLATRTVGAGASAAEGVASQASRSANWARGAGATAAGDMVAKASRSANCVLMAASAQVEELESRDGRDTFSDAPSIRLIDGSLSSLATLNMQRVRRLIRRVSKALRTNVVRARRDISGEVEQQLGALQRELQLWVGANQNLKPYCHGRIGWLLKTEQRCGADLSQRFQELLSQLPPTEEILTEEAAKLLPFPPAIEMKDLCYLLVPGLLTKWYPKYMAHLRNEFKRLGLHVTFSRVDTDQPVRVNAARIRHEVLELSESGRRVALLGHSKGAVDAAAAISLFPELCDCVAALVSVQGPHGGSAIAHDLAHTNFQRSLALSYVLEKMLRGCKHAVLDLSFSARQDFIKRHPYPLDRVPALCVASCDRRPNSLLKPVIDFLALRYGEWSDGCVCQVDAVLPECARVFINDMDHFGPAWPSFPATDKYDPTRLWLVCTALALSESALPPSSASRSSSSSAYFEGPTLPLLPPSSAARAPSPPLKPPNVAKHTSSPSTFCSRTSNDE</sequence>
<proteinExistence type="predicted"/>
<feature type="transmembrane region" description="Helical" evidence="2">
    <location>
        <begin position="40"/>
        <end position="63"/>
    </location>
</feature>